<dbReference type="EMBL" id="JBBPCO010000005">
    <property type="protein sequence ID" value="MEK8089364.1"/>
    <property type="molecule type" value="Genomic_DNA"/>
</dbReference>
<comment type="caution">
    <text evidence="4">The sequence shown here is derived from an EMBL/GenBank/DDBJ whole genome shotgun (WGS) entry which is preliminary data.</text>
</comment>
<evidence type="ECO:0000259" key="3">
    <source>
        <dbReference type="Pfam" id="PF05532"/>
    </source>
</evidence>
<dbReference type="RefSeq" id="WP_341370423.1">
    <property type="nucleotide sequence ID" value="NZ_JBBPCO010000005.1"/>
</dbReference>
<comment type="similarity">
    <text evidence="1">Belongs to the UPF0337 (CsbD) family.</text>
</comment>
<feature type="domain" description="CsbD-like" evidence="3">
    <location>
        <begin position="4"/>
        <end position="53"/>
    </location>
</feature>
<dbReference type="Gene3D" id="1.10.1470.10">
    <property type="entry name" value="YjbJ"/>
    <property type="match status" value="1"/>
</dbReference>
<feature type="compositionally biased region" description="Basic and acidic residues" evidence="2">
    <location>
        <begin position="1"/>
        <end position="22"/>
    </location>
</feature>
<keyword evidence="5" id="KW-1185">Reference proteome</keyword>
<evidence type="ECO:0000256" key="1">
    <source>
        <dbReference type="ARBA" id="ARBA00009129"/>
    </source>
</evidence>
<feature type="region of interest" description="Disordered" evidence="2">
    <location>
        <begin position="1"/>
        <end position="56"/>
    </location>
</feature>
<evidence type="ECO:0000313" key="5">
    <source>
        <dbReference type="Proteomes" id="UP001446205"/>
    </source>
</evidence>
<dbReference type="Proteomes" id="UP001446205">
    <property type="component" value="Unassembled WGS sequence"/>
</dbReference>
<name>A0ABU9D753_9PROT</name>
<dbReference type="SUPFAM" id="SSF69047">
    <property type="entry name" value="Hypothetical protein YjbJ"/>
    <property type="match status" value="1"/>
</dbReference>
<gene>
    <name evidence="4" type="ORF">WOB96_06245</name>
</gene>
<evidence type="ECO:0000256" key="2">
    <source>
        <dbReference type="SAM" id="MobiDB-lite"/>
    </source>
</evidence>
<reference evidence="4 5" key="1">
    <citation type="submission" date="2024-04" db="EMBL/GenBank/DDBJ databases">
        <authorList>
            <person name="Abashina T."/>
            <person name="Shaikin A."/>
        </authorList>
    </citation>
    <scope>NUCLEOTIDE SEQUENCE [LARGE SCALE GENOMIC DNA]</scope>
    <source>
        <strain evidence="4 5">AAFK</strain>
    </source>
</reference>
<protein>
    <submittedName>
        <fullName evidence="4">CsbD family protein</fullName>
    </submittedName>
</protein>
<accession>A0ABU9D753</accession>
<proteinExistence type="inferred from homology"/>
<evidence type="ECO:0000313" key="4">
    <source>
        <dbReference type="EMBL" id="MEK8089364.1"/>
    </source>
</evidence>
<dbReference type="Pfam" id="PF05532">
    <property type="entry name" value="CsbD"/>
    <property type="match status" value="1"/>
</dbReference>
<sequence length="56" mass="6022">MNRDQIKGRGKEAMGKVQKEAGRLSGDTSTEVKGTAKEVAGKTQKTFGDTKAKTEH</sequence>
<dbReference type="InterPro" id="IPR008462">
    <property type="entry name" value="CsbD"/>
</dbReference>
<organism evidence="4 5">
    <name type="scientific">Thermithiobacillus plumbiphilus</name>
    <dbReference type="NCBI Taxonomy" id="1729899"/>
    <lineage>
        <taxon>Bacteria</taxon>
        <taxon>Pseudomonadati</taxon>
        <taxon>Pseudomonadota</taxon>
        <taxon>Acidithiobacillia</taxon>
        <taxon>Acidithiobacillales</taxon>
        <taxon>Thermithiobacillaceae</taxon>
        <taxon>Thermithiobacillus</taxon>
    </lineage>
</organism>
<dbReference type="InterPro" id="IPR036629">
    <property type="entry name" value="YjbJ_sf"/>
</dbReference>